<dbReference type="InterPro" id="IPR003599">
    <property type="entry name" value="Ig_sub"/>
</dbReference>
<dbReference type="Proteomes" id="UP000823561">
    <property type="component" value="Chromosome 20"/>
</dbReference>
<dbReference type="InterPro" id="IPR007110">
    <property type="entry name" value="Ig-like_dom"/>
</dbReference>
<evidence type="ECO:0000259" key="2">
    <source>
        <dbReference type="PROSITE" id="PS50835"/>
    </source>
</evidence>
<evidence type="ECO:0000313" key="4">
    <source>
        <dbReference type="Proteomes" id="UP000823561"/>
    </source>
</evidence>
<keyword evidence="1" id="KW-0472">Membrane</keyword>
<evidence type="ECO:0000256" key="1">
    <source>
        <dbReference type="SAM" id="Phobius"/>
    </source>
</evidence>
<dbReference type="EMBL" id="JADWDJ010000020">
    <property type="protein sequence ID" value="KAG5264358.1"/>
    <property type="molecule type" value="Genomic_DNA"/>
</dbReference>
<comment type="caution">
    <text evidence="3">The sequence shown here is derived from an EMBL/GenBank/DDBJ whole genome shotgun (WGS) entry which is preliminary data.</text>
</comment>
<dbReference type="SMART" id="SM00409">
    <property type="entry name" value="IG"/>
    <property type="match status" value="1"/>
</dbReference>
<evidence type="ECO:0000313" key="3">
    <source>
        <dbReference type="EMBL" id="KAG5264358.1"/>
    </source>
</evidence>
<name>A0AAV6FNB2_9TELE</name>
<dbReference type="InterPro" id="IPR013783">
    <property type="entry name" value="Ig-like_fold"/>
</dbReference>
<keyword evidence="1" id="KW-0812">Transmembrane</keyword>
<proteinExistence type="predicted"/>
<feature type="domain" description="Ig-like" evidence="2">
    <location>
        <begin position="18"/>
        <end position="120"/>
    </location>
</feature>
<dbReference type="Gene3D" id="2.60.40.10">
    <property type="entry name" value="Immunoglobulins"/>
    <property type="match status" value="2"/>
</dbReference>
<organism evidence="3 4">
    <name type="scientific">Alosa alosa</name>
    <name type="common">allis shad</name>
    <dbReference type="NCBI Taxonomy" id="278164"/>
    <lineage>
        <taxon>Eukaryota</taxon>
        <taxon>Metazoa</taxon>
        <taxon>Chordata</taxon>
        <taxon>Craniata</taxon>
        <taxon>Vertebrata</taxon>
        <taxon>Euteleostomi</taxon>
        <taxon>Actinopterygii</taxon>
        <taxon>Neopterygii</taxon>
        <taxon>Teleostei</taxon>
        <taxon>Clupei</taxon>
        <taxon>Clupeiformes</taxon>
        <taxon>Clupeoidei</taxon>
        <taxon>Clupeidae</taxon>
        <taxon>Alosa</taxon>
    </lineage>
</organism>
<dbReference type="PROSITE" id="PS50835">
    <property type="entry name" value="IG_LIKE"/>
    <property type="match status" value="2"/>
</dbReference>
<dbReference type="CDD" id="cd00099">
    <property type="entry name" value="IgV"/>
    <property type="match status" value="1"/>
</dbReference>
<feature type="domain" description="Ig-like" evidence="2">
    <location>
        <begin position="123"/>
        <end position="220"/>
    </location>
</feature>
<dbReference type="AlphaFoldDB" id="A0AAV6FNB2"/>
<protein>
    <recommendedName>
        <fullName evidence="2">Ig-like domain-containing protein</fullName>
    </recommendedName>
</protein>
<keyword evidence="1" id="KW-1133">Transmembrane helix</keyword>
<accession>A0AAV6FNB2</accession>
<gene>
    <name evidence="3" type="ORF">AALO_G00252890</name>
</gene>
<feature type="transmembrane region" description="Helical" evidence="1">
    <location>
        <begin position="235"/>
        <end position="259"/>
    </location>
</feature>
<sequence>MSFGKEKTHPLNKANLSSLLTQTPGTVEVAGGSNVTLTCNHREVLTYCNAIDWVKVEPLRGEVRTGTRIRAISNKQKETCTGTLTDVSSDDAGMYYCLAVHSSVSYFGNGSKVFVAGTISTSPTVGILLPSDDVNSSGDISIPLVCLVSGADRHRVRLHWWINGEVWDGWTNSFWVSEHGSVTELTQNHIMIPVSKWESEVNCTCVLTYAGKYADHKTVQRNGFSAQRVCYATLWLSRLVGISSSLLILVALTVLATCAGKYLKSGL</sequence>
<dbReference type="InterPro" id="IPR036179">
    <property type="entry name" value="Ig-like_dom_sf"/>
</dbReference>
<dbReference type="SUPFAM" id="SSF48726">
    <property type="entry name" value="Immunoglobulin"/>
    <property type="match status" value="2"/>
</dbReference>
<keyword evidence="4" id="KW-1185">Reference proteome</keyword>
<reference evidence="3" key="1">
    <citation type="submission" date="2020-10" db="EMBL/GenBank/DDBJ databases">
        <title>Chromosome-scale genome assembly of the Allis shad, Alosa alosa.</title>
        <authorList>
            <person name="Margot Z."/>
            <person name="Christophe K."/>
            <person name="Cabau C."/>
            <person name="Louis A."/>
            <person name="Berthelot C."/>
            <person name="Parey E."/>
            <person name="Roest Crollius H."/>
            <person name="Montfort J."/>
            <person name="Robinson-Rechavi M."/>
            <person name="Bucao C."/>
            <person name="Bouchez O."/>
            <person name="Gislard M."/>
            <person name="Lluch J."/>
            <person name="Milhes M."/>
            <person name="Lampietro C."/>
            <person name="Lopez Roques C."/>
            <person name="Donnadieu C."/>
            <person name="Braasch I."/>
            <person name="Desvignes T."/>
            <person name="Postlethwait J."/>
            <person name="Bobe J."/>
            <person name="Guiguen Y."/>
        </authorList>
    </citation>
    <scope>NUCLEOTIDE SEQUENCE</scope>
    <source>
        <strain evidence="3">M-15738</strain>
        <tissue evidence="3">Blood</tissue>
    </source>
</reference>